<sequence>MAPQQVTVQSIRYVGKPGMGAFQMGEQQLAWKGAGGGHVSKAHQWNGKDLQSAEWHSSCGGGHGLLKLRFNSPASEREIARFADFEASELERIREHLQRFFKILVHPNKYSPGGWSWGDMDIKDEASVRLSAGPSELVMEVDISELSQVTTVARRRFFALPGVSFVLQGLRLFVPTTSEGGSFAEVWREELLQLTNVDSAGLMLGDFKEIGLVVPRGKHDLQFFPKMLTIRGKSQTYLVKWSSIKRILQVDLPDKRHKMLAVGVMPPLRNGNMQYDMIGMKIEISSTSDASISVPEEAWQKAKGNGLQKTRPKDFEEGEVPTFEAVGALLKELSGQNVIKPTDRFRVPDNTSSVPCSFATDSGHLFFFQKQLLFVPKPMYWRPYSRLEVVEFKDSLLRKSTFELVLTFVGEKPVEFKLVPRETQSVIFEFFDQSPELRDKIKDIDLVRQRLSASEPEPQQTQSLVVDEGLQLSGSQRLPGSLSRPWMAGPPIPEDEDVTTPQMTWVDPQNRWSVPSLDLPGARRAWADMDSGSEMSFSEQKGQMSYVTTPKQKWSKTPSPPSSPAAVPCLQLRAARRIEFLAILIVSPCSAGLALCHLCHGQLAEGARTDRLCDPGVRDGTHRHGEVLPTLRETLCRDAEPGCTWRLKLQMRFEAAASLQESAVQAVW</sequence>
<accession>A0ABP0I0P0</accession>
<evidence type="ECO:0000256" key="3">
    <source>
        <dbReference type="ARBA" id="ARBA00022705"/>
    </source>
</evidence>
<evidence type="ECO:0000256" key="1">
    <source>
        <dbReference type="ARBA" id="ARBA00010060"/>
    </source>
</evidence>
<comment type="subcellular location">
    <subcellularLocation>
        <location evidence="9">Nucleus</location>
    </subcellularLocation>
    <subcellularLocation>
        <location evidence="9">Chromosome</location>
    </subcellularLocation>
</comment>
<dbReference type="EMBL" id="CAXAMM010002447">
    <property type="protein sequence ID" value="CAK8996146.1"/>
    <property type="molecule type" value="Genomic_DNA"/>
</dbReference>
<evidence type="ECO:0000256" key="9">
    <source>
        <dbReference type="RuleBase" id="RU364013"/>
    </source>
</evidence>
<reference evidence="11 12" key="1">
    <citation type="submission" date="2024-02" db="EMBL/GenBank/DDBJ databases">
        <authorList>
            <person name="Chen Y."/>
            <person name="Shah S."/>
            <person name="Dougan E. K."/>
            <person name="Thang M."/>
            <person name="Chan C."/>
        </authorList>
    </citation>
    <scope>NUCLEOTIDE SEQUENCE [LARGE SCALE GENOMIC DNA]</scope>
</reference>
<evidence type="ECO:0000256" key="6">
    <source>
        <dbReference type="ARBA" id="ARBA00023163"/>
    </source>
</evidence>
<dbReference type="Pfam" id="PF17292">
    <property type="entry name" value="POB3_N"/>
    <property type="match status" value="1"/>
</dbReference>
<dbReference type="InterPro" id="IPR000969">
    <property type="entry name" value="SSRP1/POB3"/>
</dbReference>
<gene>
    <name evidence="11" type="ORF">SCF082_LOCUS4665</name>
</gene>
<dbReference type="InterPro" id="IPR050454">
    <property type="entry name" value="RTT106/SSRP1_HistChap/FACT"/>
</dbReference>
<keyword evidence="6 9" id="KW-0804">Transcription</keyword>
<evidence type="ECO:0000256" key="4">
    <source>
        <dbReference type="ARBA" id="ARBA00022763"/>
    </source>
</evidence>
<dbReference type="PRINTS" id="PR00887">
    <property type="entry name" value="SSRCOGNITION"/>
</dbReference>
<evidence type="ECO:0000256" key="7">
    <source>
        <dbReference type="ARBA" id="ARBA00023204"/>
    </source>
</evidence>
<keyword evidence="3 9" id="KW-0235">DNA replication</keyword>
<evidence type="ECO:0000259" key="10">
    <source>
        <dbReference type="SMART" id="SM01287"/>
    </source>
</evidence>
<keyword evidence="7 9" id="KW-0234">DNA repair</keyword>
<comment type="function">
    <text evidence="9">Component of the FACT complex, a general chromatin factor that acts to reorganize nucleosomes. The FACT complex is involved in multiple processes that require DNA as a template such as mRNA elongation, DNA replication and DNA repair. During transcription elongation the FACT complex acts as a histone chaperone that both destabilizes and restores nucleosomal structure. It facilitates the passage of RNA polymerase II and transcription by promoting the dissociation of one histone H2A-H2B dimer from the nucleosome, then subsequently promotes the reestablishment of the nucleosome following the passage of RNA polymerase II.</text>
</comment>
<evidence type="ECO:0000256" key="8">
    <source>
        <dbReference type="ARBA" id="ARBA00023242"/>
    </source>
</evidence>
<dbReference type="InterPro" id="IPR013719">
    <property type="entry name" value="RTT106/SPT16-like_middle_dom"/>
</dbReference>
<organism evidence="11 12">
    <name type="scientific">Durusdinium trenchii</name>
    <dbReference type="NCBI Taxonomy" id="1381693"/>
    <lineage>
        <taxon>Eukaryota</taxon>
        <taxon>Sar</taxon>
        <taxon>Alveolata</taxon>
        <taxon>Dinophyceae</taxon>
        <taxon>Suessiales</taxon>
        <taxon>Symbiodiniaceae</taxon>
        <taxon>Durusdinium</taxon>
    </lineage>
</organism>
<dbReference type="Pfam" id="PF21103">
    <property type="entry name" value="PH1_SSRP1-like"/>
    <property type="match status" value="1"/>
</dbReference>
<protein>
    <recommendedName>
        <fullName evidence="9">FACT complex subunit SSRP1</fullName>
    </recommendedName>
</protein>
<keyword evidence="2 9" id="KW-0158">Chromosome</keyword>
<dbReference type="PANTHER" id="PTHR45849:SF1">
    <property type="entry name" value="FACT COMPLEX SUBUNIT SSRP1"/>
    <property type="match status" value="1"/>
</dbReference>
<comment type="similarity">
    <text evidence="1 9">Belongs to the SSRP1 family.</text>
</comment>
<dbReference type="SMART" id="SM01287">
    <property type="entry name" value="Rtt106"/>
    <property type="match status" value="1"/>
</dbReference>
<dbReference type="PANTHER" id="PTHR45849">
    <property type="entry name" value="FACT COMPLEX SUBUNIT SSRP1"/>
    <property type="match status" value="1"/>
</dbReference>
<dbReference type="Proteomes" id="UP001642464">
    <property type="component" value="Unassembled WGS sequence"/>
</dbReference>
<dbReference type="InterPro" id="IPR011993">
    <property type="entry name" value="PH-like_dom_sf"/>
</dbReference>
<dbReference type="Gene3D" id="2.30.29.150">
    <property type="match status" value="1"/>
</dbReference>
<dbReference type="SUPFAM" id="SSF50729">
    <property type="entry name" value="PH domain-like"/>
    <property type="match status" value="1"/>
</dbReference>
<keyword evidence="5 9" id="KW-0805">Transcription regulation</keyword>
<evidence type="ECO:0000313" key="11">
    <source>
        <dbReference type="EMBL" id="CAK8996146.1"/>
    </source>
</evidence>
<name>A0ABP0I0P0_9DINO</name>
<evidence type="ECO:0000313" key="12">
    <source>
        <dbReference type="Proteomes" id="UP001642464"/>
    </source>
</evidence>
<evidence type="ECO:0000256" key="2">
    <source>
        <dbReference type="ARBA" id="ARBA00022454"/>
    </source>
</evidence>
<comment type="caution">
    <text evidence="11">The sequence shown here is derived from an EMBL/GenBank/DDBJ whole genome shotgun (WGS) entry which is preliminary data.</text>
</comment>
<dbReference type="InterPro" id="IPR035417">
    <property type="entry name" value="SSRP1/POB3_N"/>
</dbReference>
<dbReference type="InterPro" id="IPR048993">
    <property type="entry name" value="SSRP1-like_PH1"/>
</dbReference>
<dbReference type="Gene3D" id="2.30.29.30">
    <property type="entry name" value="Pleckstrin-homology domain (PH domain)/Phosphotyrosine-binding domain (PTB)"/>
    <property type="match status" value="2"/>
</dbReference>
<keyword evidence="12" id="KW-1185">Reference proteome</keyword>
<keyword evidence="4 9" id="KW-0227">DNA damage</keyword>
<dbReference type="Pfam" id="PF08512">
    <property type="entry name" value="Rttp106-like_middle"/>
    <property type="match status" value="1"/>
</dbReference>
<proteinExistence type="inferred from homology"/>
<evidence type="ECO:0000256" key="5">
    <source>
        <dbReference type="ARBA" id="ARBA00023015"/>
    </source>
</evidence>
<feature type="domain" description="Histone chaperone RTT106/FACT complex subunit SPT16-like middle" evidence="10">
    <location>
        <begin position="351"/>
        <end position="442"/>
    </location>
</feature>
<keyword evidence="8 9" id="KW-0539">Nucleus</keyword>